<dbReference type="CDD" id="cd09317">
    <property type="entry name" value="TDT_Mae1_like"/>
    <property type="match status" value="1"/>
</dbReference>
<feature type="transmembrane region" description="Helical" evidence="6">
    <location>
        <begin position="92"/>
        <end position="113"/>
    </location>
</feature>
<dbReference type="AlphaFoldDB" id="A0A2S7XZC1"/>
<organism evidence="7 8">
    <name type="scientific">Beauveria bassiana</name>
    <name type="common">White muscardine disease fungus</name>
    <name type="synonym">Tritirachium shiotae</name>
    <dbReference type="NCBI Taxonomy" id="176275"/>
    <lineage>
        <taxon>Eukaryota</taxon>
        <taxon>Fungi</taxon>
        <taxon>Dikarya</taxon>
        <taxon>Ascomycota</taxon>
        <taxon>Pezizomycotina</taxon>
        <taxon>Sordariomycetes</taxon>
        <taxon>Hypocreomycetidae</taxon>
        <taxon>Hypocreales</taxon>
        <taxon>Cordycipitaceae</taxon>
        <taxon>Beauveria</taxon>
    </lineage>
</organism>
<sequence length="428" mass="46585">MTDSGLTATTASTASQPSSRAQAPEQVVGLDDWETGQLRAPEQHLCSPGYACPVGERLKHFTWAWFGITMSTGALGILFQDTPNRFTGLATIGKLAFITAIAMFLLSVAAITYRFVKTPRGLKTSLLHPTESLFFPSALISIALLLANSATYGVPVSGPWLPVALRVCFWIYTSVALSSSVIQYTIVFNAAKLPIRSMSPLWMFPVFPTLLTGVLASTIATSQPPPQRLPILVAGVTYMGLGFTVALILYPLYLYRLTQEGFPATAMRPGMFVAVGPPSFTAAGLIGLCKSIPLHYGYFETFPASPEMLRVIALWISVWLWAVALWFFAFTAIALVMGVIRDGIRFSMAWWAIVFPNAAFTIATSLIGEELDSQGVRGVATAMTILIVVLWFVTLFSTVRAVIRSQVLWPGRDEDFGHTNYKLDSGVS</sequence>
<dbReference type="InterPro" id="IPR038665">
    <property type="entry name" value="Voltage-dep_anion_channel_sf"/>
</dbReference>
<feature type="transmembrane region" description="Helical" evidence="6">
    <location>
        <begin position="133"/>
        <end position="154"/>
    </location>
</feature>
<evidence type="ECO:0000256" key="1">
    <source>
        <dbReference type="ARBA" id="ARBA00004141"/>
    </source>
</evidence>
<dbReference type="Pfam" id="PF03595">
    <property type="entry name" value="SLAC1"/>
    <property type="match status" value="1"/>
</dbReference>
<name>A0A2S7XZC1_BEABA</name>
<dbReference type="EMBL" id="JRHA01000001">
    <property type="protein sequence ID" value="PQK09159.1"/>
    <property type="molecule type" value="Genomic_DNA"/>
</dbReference>
<dbReference type="PANTHER" id="PTHR31162:SF0">
    <property type="entry name" value="MALIC ACID TRANSPORT PROTEIN"/>
    <property type="match status" value="1"/>
</dbReference>
<evidence type="ECO:0000256" key="6">
    <source>
        <dbReference type="SAM" id="Phobius"/>
    </source>
</evidence>
<dbReference type="OrthoDB" id="2901184at2759"/>
<feature type="transmembrane region" description="Helical" evidence="6">
    <location>
        <begin position="169"/>
        <end position="189"/>
    </location>
</feature>
<dbReference type="Gene3D" id="1.50.10.150">
    <property type="entry name" value="Voltage-dependent anion channel"/>
    <property type="match status" value="1"/>
</dbReference>
<feature type="transmembrane region" description="Helical" evidence="6">
    <location>
        <begin position="231"/>
        <end position="250"/>
    </location>
</feature>
<dbReference type="GO" id="GO:0016020">
    <property type="term" value="C:membrane"/>
    <property type="evidence" value="ECO:0007669"/>
    <property type="project" value="UniProtKB-SubCell"/>
</dbReference>
<evidence type="ECO:0000256" key="3">
    <source>
        <dbReference type="ARBA" id="ARBA00022989"/>
    </source>
</evidence>
<comment type="caution">
    <text evidence="7">The sequence shown here is derived from an EMBL/GenBank/DDBJ whole genome shotgun (WGS) entry which is preliminary data.</text>
</comment>
<reference evidence="7 8" key="1">
    <citation type="submission" date="2016-07" db="EMBL/GenBank/DDBJ databases">
        <title>Comparative genomics of the entomopathogenic fungus Beauveria bassiana.</title>
        <authorList>
            <person name="Valero Jimenez C.A."/>
            <person name="Zwaan B.J."/>
            <person name="Van Kan J.A."/>
            <person name="Takken W."/>
            <person name="Debets A.J."/>
            <person name="Schoustra S.E."/>
            <person name="Koenraadt C.J."/>
        </authorList>
    </citation>
    <scope>NUCLEOTIDE SEQUENCE [LARGE SCALE GENOMIC DNA]</scope>
    <source>
        <strain evidence="7 8">ARSEF 8028</strain>
    </source>
</reference>
<feature type="transmembrane region" description="Helical" evidence="6">
    <location>
        <begin position="348"/>
        <end position="367"/>
    </location>
</feature>
<evidence type="ECO:0000256" key="5">
    <source>
        <dbReference type="SAM" id="MobiDB-lite"/>
    </source>
</evidence>
<feature type="transmembrane region" description="Helical" evidence="6">
    <location>
        <begin position="201"/>
        <end position="219"/>
    </location>
</feature>
<keyword evidence="4 6" id="KW-0472">Membrane</keyword>
<evidence type="ECO:0008006" key="9">
    <source>
        <dbReference type="Google" id="ProtNLM"/>
    </source>
</evidence>
<gene>
    <name evidence="7" type="ORF">BB8028_0001g12300</name>
</gene>
<evidence type="ECO:0000256" key="4">
    <source>
        <dbReference type="ARBA" id="ARBA00023136"/>
    </source>
</evidence>
<feature type="transmembrane region" description="Helical" evidence="6">
    <location>
        <begin position="379"/>
        <end position="403"/>
    </location>
</feature>
<dbReference type="PANTHER" id="PTHR31162">
    <property type="entry name" value="MALIC ACID TRANSPORT PROTEIN-RELATED"/>
    <property type="match status" value="1"/>
</dbReference>
<feature type="transmembrane region" description="Helical" evidence="6">
    <location>
        <begin position="63"/>
        <end position="80"/>
    </location>
</feature>
<keyword evidence="3 6" id="KW-1133">Transmembrane helix</keyword>
<feature type="compositionally biased region" description="Low complexity" evidence="5">
    <location>
        <begin position="7"/>
        <end position="24"/>
    </location>
</feature>
<keyword evidence="2 6" id="KW-0812">Transmembrane</keyword>
<dbReference type="Proteomes" id="UP000237441">
    <property type="component" value="Unassembled WGS sequence"/>
</dbReference>
<accession>A0A2S7XZC1</accession>
<comment type="subcellular location">
    <subcellularLocation>
        <location evidence="1">Membrane</location>
        <topology evidence="1">Multi-pass membrane protein</topology>
    </subcellularLocation>
</comment>
<proteinExistence type="predicted"/>
<protein>
    <recommendedName>
        <fullName evidence="9">Malic acid transport protein</fullName>
    </recommendedName>
</protein>
<feature type="transmembrane region" description="Helical" evidence="6">
    <location>
        <begin position="271"/>
        <end position="293"/>
    </location>
</feature>
<feature type="transmembrane region" description="Helical" evidence="6">
    <location>
        <begin position="313"/>
        <end position="336"/>
    </location>
</feature>
<dbReference type="InterPro" id="IPR004695">
    <property type="entry name" value="SLAC1/Mae1/Ssu1/TehA"/>
</dbReference>
<dbReference type="InterPro" id="IPR030185">
    <property type="entry name" value="Mae1"/>
</dbReference>
<evidence type="ECO:0000313" key="7">
    <source>
        <dbReference type="EMBL" id="PQK09159.1"/>
    </source>
</evidence>
<dbReference type="GO" id="GO:0015140">
    <property type="term" value="F:malate transmembrane transporter activity"/>
    <property type="evidence" value="ECO:0007669"/>
    <property type="project" value="InterPro"/>
</dbReference>
<evidence type="ECO:0000256" key="2">
    <source>
        <dbReference type="ARBA" id="ARBA00022692"/>
    </source>
</evidence>
<feature type="region of interest" description="Disordered" evidence="5">
    <location>
        <begin position="1"/>
        <end position="26"/>
    </location>
</feature>
<evidence type="ECO:0000313" key="8">
    <source>
        <dbReference type="Proteomes" id="UP000237441"/>
    </source>
</evidence>